<gene>
    <name evidence="2" type="ORF">NT6N_39630</name>
</gene>
<dbReference type="KEGG" id="osu:NT6N_39630"/>
<feature type="transmembrane region" description="Helical" evidence="1">
    <location>
        <begin position="100"/>
        <end position="118"/>
    </location>
</feature>
<dbReference type="EMBL" id="AP026866">
    <property type="protein sequence ID" value="BDS08923.1"/>
    <property type="molecule type" value="Genomic_DNA"/>
</dbReference>
<feature type="transmembrane region" description="Helical" evidence="1">
    <location>
        <begin position="76"/>
        <end position="94"/>
    </location>
</feature>
<keyword evidence="1" id="KW-0472">Membrane</keyword>
<feature type="transmembrane region" description="Helical" evidence="1">
    <location>
        <begin position="52"/>
        <end position="69"/>
    </location>
</feature>
<keyword evidence="1" id="KW-0812">Transmembrane</keyword>
<proteinExistence type="predicted"/>
<evidence type="ECO:0000256" key="1">
    <source>
        <dbReference type="SAM" id="Phobius"/>
    </source>
</evidence>
<protein>
    <recommendedName>
        <fullName evidence="3">DoxX family protein</fullName>
    </recommendedName>
</protein>
<evidence type="ECO:0008006" key="3">
    <source>
        <dbReference type="Google" id="ProtNLM"/>
    </source>
</evidence>
<evidence type="ECO:0000313" key="2">
    <source>
        <dbReference type="EMBL" id="BDS08923.1"/>
    </source>
</evidence>
<accession>A0AAT9FSL1</accession>
<keyword evidence="1" id="KW-1133">Transmembrane helix</keyword>
<organism evidence="2">
    <name type="scientific">Oceaniferula spumae</name>
    <dbReference type="NCBI Taxonomy" id="2979115"/>
    <lineage>
        <taxon>Bacteria</taxon>
        <taxon>Pseudomonadati</taxon>
        <taxon>Verrucomicrobiota</taxon>
        <taxon>Verrucomicrobiia</taxon>
        <taxon>Verrucomicrobiales</taxon>
        <taxon>Verrucomicrobiaceae</taxon>
        <taxon>Oceaniferula</taxon>
    </lineage>
</organism>
<name>A0AAT9FSL1_9BACT</name>
<sequence length="128" mass="13547">MKHIPNIAGALLGLAFITFGLNNFLNFLTMPSGGEAGPHTAGFFISIGKSGYLDFIKVFEIIGGLLVAIPKTRNFGLLVLGPIVINIIAINVIIKGHGAVFAPPVIVVSVLSAYLLYVGRKKFLGLLN</sequence>
<dbReference type="AlphaFoldDB" id="A0AAT9FSL1"/>
<reference evidence="2" key="1">
    <citation type="submission" date="2024-07" db="EMBL/GenBank/DDBJ databases">
        <title>Complete genome sequence of Verrucomicrobiaceae bacterium NT6N.</title>
        <authorList>
            <person name="Huang C."/>
            <person name="Takami H."/>
            <person name="Hamasaki K."/>
        </authorList>
    </citation>
    <scope>NUCLEOTIDE SEQUENCE</scope>
    <source>
        <strain evidence="2">NT6N</strain>
    </source>
</reference>